<keyword evidence="9 14" id="KW-0067">ATP-binding</keyword>
<dbReference type="Proteomes" id="UP000178023">
    <property type="component" value="Unassembled WGS sequence"/>
</dbReference>
<evidence type="ECO:0000259" key="15">
    <source>
        <dbReference type="SMART" id="SM00562"/>
    </source>
</evidence>
<evidence type="ECO:0000256" key="2">
    <source>
        <dbReference type="ARBA" id="ARBA00008142"/>
    </source>
</evidence>
<dbReference type="GO" id="GO:0004550">
    <property type="term" value="F:nucleoside diphosphate kinase activity"/>
    <property type="evidence" value="ECO:0007669"/>
    <property type="project" value="UniProtKB-EC"/>
</dbReference>
<keyword evidence="10" id="KW-0460">Magnesium</keyword>
<dbReference type="PANTHER" id="PTHR11349">
    <property type="entry name" value="NUCLEOSIDE DIPHOSPHATE KINASE"/>
    <property type="match status" value="1"/>
</dbReference>
<comment type="catalytic activity">
    <reaction evidence="14">
        <text>a 2'-deoxyribonucleoside 5'-diphosphate + ATP = a 2'-deoxyribonucleoside 5'-triphosphate + ADP</text>
        <dbReference type="Rhea" id="RHEA:44640"/>
        <dbReference type="ChEBI" id="CHEBI:30616"/>
        <dbReference type="ChEBI" id="CHEBI:61560"/>
        <dbReference type="ChEBI" id="CHEBI:73316"/>
        <dbReference type="ChEBI" id="CHEBI:456216"/>
        <dbReference type="EC" id="2.7.4.6"/>
    </reaction>
</comment>
<dbReference type="CDD" id="cd04413">
    <property type="entry name" value="NDPk_I"/>
    <property type="match status" value="1"/>
</dbReference>
<evidence type="ECO:0000313" key="17">
    <source>
        <dbReference type="Proteomes" id="UP000178023"/>
    </source>
</evidence>
<evidence type="ECO:0000256" key="1">
    <source>
        <dbReference type="ARBA" id="ARBA00001946"/>
    </source>
</evidence>
<keyword evidence="8 14" id="KW-0418">Kinase</keyword>
<dbReference type="InterPro" id="IPR001564">
    <property type="entry name" value="Nucleoside_diP_kinase"/>
</dbReference>
<dbReference type="SMART" id="SM00562">
    <property type="entry name" value="NDK"/>
    <property type="match status" value="1"/>
</dbReference>
<comment type="caution">
    <text evidence="16">The sequence shown here is derived from an EMBL/GenBank/DDBJ whole genome shotgun (WGS) entry which is preliminary data.</text>
</comment>
<dbReference type="EMBL" id="MGJL01000007">
    <property type="protein sequence ID" value="OGN08324.1"/>
    <property type="molecule type" value="Genomic_DNA"/>
</dbReference>
<evidence type="ECO:0000256" key="14">
    <source>
        <dbReference type="RuleBase" id="RU004013"/>
    </source>
</evidence>
<evidence type="ECO:0000256" key="5">
    <source>
        <dbReference type="ARBA" id="ARBA00022679"/>
    </source>
</evidence>
<evidence type="ECO:0000256" key="12">
    <source>
        <dbReference type="PROSITE-ProRule" id="PRU00706"/>
    </source>
</evidence>
<keyword evidence="7 14" id="KW-0547">Nucleotide-binding</keyword>
<keyword evidence="11" id="KW-0546">Nucleotide metabolism</keyword>
<evidence type="ECO:0000256" key="9">
    <source>
        <dbReference type="ARBA" id="ARBA00022840"/>
    </source>
</evidence>
<sequence length="178" mass="19832">MAKTTKSKNIKSALERTLVLLKPDALDRGIMGEIISRFEKIGAKFVGMKMLVSDKDTAKLHYTDDLAKRRGEKVRKMMIEMLISGPIVAVVLEGIDIIEVVRKMVGATEPKAALPGTIRGDFAHISYRYADEKSIGIFNLIHASDSPESAKSEIAVWFKPEELVSHKPGYTKMTLRED</sequence>
<proteinExistence type="inferred from homology"/>
<name>A0A1F8F597_9BACT</name>
<comment type="cofactor">
    <cofactor evidence="1">
        <name>Mg(2+)</name>
        <dbReference type="ChEBI" id="CHEBI:18420"/>
    </cofactor>
</comment>
<reference evidence="16 17" key="1">
    <citation type="journal article" date="2016" name="Nat. Commun.">
        <title>Thousands of microbial genomes shed light on interconnected biogeochemical processes in an aquifer system.</title>
        <authorList>
            <person name="Anantharaman K."/>
            <person name="Brown C.T."/>
            <person name="Hug L.A."/>
            <person name="Sharon I."/>
            <person name="Castelle C.J."/>
            <person name="Probst A.J."/>
            <person name="Thomas B.C."/>
            <person name="Singh A."/>
            <person name="Wilkins M.J."/>
            <person name="Karaoz U."/>
            <person name="Brodie E.L."/>
            <person name="Williams K.H."/>
            <person name="Hubbard S.S."/>
            <person name="Banfield J.F."/>
        </authorList>
    </citation>
    <scope>NUCLEOTIDE SEQUENCE [LARGE SCALE GENOMIC DNA]</scope>
</reference>
<comment type="caution">
    <text evidence="12">Lacks conserved residue(s) required for the propagation of feature annotation.</text>
</comment>
<evidence type="ECO:0000313" key="16">
    <source>
        <dbReference type="EMBL" id="OGN08324.1"/>
    </source>
</evidence>
<keyword evidence="5 14" id="KW-0808">Transferase</keyword>
<dbReference type="SUPFAM" id="SSF54919">
    <property type="entry name" value="Nucleoside diphosphate kinase, NDK"/>
    <property type="match status" value="1"/>
</dbReference>
<dbReference type="GO" id="GO:0046872">
    <property type="term" value="F:metal ion binding"/>
    <property type="evidence" value="ECO:0007669"/>
    <property type="project" value="UniProtKB-KW"/>
</dbReference>
<feature type="domain" description="Nucleoside diphosphate kinase-like" evidence="15">
    <location>
        <begin position="14"/>
        <end position="165"/>
    </location>
</feature>
<dbReference type="GO" id="GO:0006183">
    <property type="term" value="P:GTP biosynthetic process"/>
    <property type="evidence" value="ECO:0007669"/>
    <property type="project" value="InterPro"/>
</dbReference>
<organism evidence="16 17">
    <name type="scientific">Candidatus Yanofskybacteria bacterium RIFCSPHIGHO2_01_FULL_45_42</name>
    <dbReference type="NCBI Taxonomy" id="1802671"/>
    <lineage>
        <taxon>Bacteria</taxon>
        <taxon>Candidatus Yanofskyibacteriota</taxon>
    </lineage>
</organism>
<evidence type="ECO:0000256" key="8">
    <source>
        <dbReference type="ARBA" id="ARBA00022777"/>
    </source>
</evidence>
<evidence type="ECO:0000256" key="6">
    <source>
        <dbReference type="ARBA" id="ARBA00022723"/>
    </source>
</evidence>
<accession>A0A1F8F597</accession>
<dbReference type="PROSITE" id="PS00469">
    <property type="entry name" value="NDPK"/>
    <property type="match status" value="1"/>
</dbReference>
<dbReference type="GO" id="GO:0006228">
    <property type="term" value="P:UTP biosynthetic process"/>
    <property type="evidence" value="ECO:0007669"/>
    <property type="project" value="InterPro"/>
</dbReference>
<dbReference type="InterPro" id="IPR034907">
    <property type="entry name" value="NDK-like_dom"/>
</dbReference>
<evidence type="ECO:0000256" key="13">
    <source>
        <dbReference type="RuleBase" id="RU004011"/>
    </source>
</evidence>
<evidence type="ECO:0000256" key="7">
    <source>
        <dbReference type="ARBA" id="ARBA00022741"/>
    </source>
</evidence>
<dbReference type="Pfam" id="PF00334">
    <property type="entry name" value="NDK"/>
    <property type="match status" value="1"/>
</dbReference>
<evidence type="ECO:0000256" key="11">
    <source>
        <dbReference type="ARBA" id="ARBA00023080"/>
    </source>
</evidence>
<dbReference type="PRINTS" id="PR01243">
    <property type="entry name" value="NUCDPKINASE"/>
</dbReference>
<evidence type="ECO:0000256" key="3">
    <source>
        <dbReference type="ARBA" id="ARBA00012966"/>
    </source>
</evidence>
<comment type="similarity">
    <text evidence="2 12 13">Belongs to the NDK family.</text>
</comment>
<dbReference type="Gene3D" id="3.30.70.141">
    <property type="entry name" value="Nucleoside diphosphate kinase-like domain"/>
    <property type="match status" value="1"/>
</dbReference>
<dbReference type="EC" id="2.7.4.6" evidence="3 14"/>
<dbReference type="InterPro" id="IPR036850">
    <property type="entry name" value="NDK-like_dom_sf"/>
</dbReference>
<dbReference type="AlphaFoldDB" id="A0A1F8F597"/>
<dbReference type="InterPro" id="IPR023005">
    <property type="entry name" value="Nucleoside_diP_kinase_AS"/>
</dbReference>
<evidence type="ECO:0000256" key="10">
    <source>
        <dbReference type="ARBA" id="ARBA00022842"/>
    </source>
</evidence>
<gene>
    <name evidence="16" type="ORF">A2750_00725</name>
</gene>
<evidence type="ECO:0000256" key="4">
    <source>
        <dbReference type="ARBA" id="ARBA00017632"/>
    </source>
</evidence>
<dbReference type="FunFam" id="3.30.70.141:FF:000003">
    <property type="entry name" value="Nucleoside diphosphate kinase"/>
    <property type="match status" value="1"/>
</dbReference>
<keyword evidence="6" id="KW-0479">Metal-binding</keyword>
<dbReference type="GO" id="GO:0006241">
    <property type="term" value="P:CTP biosynthetic process"/>
    <property type="evidence" value="ECO:0007669"/>
    <property type="project" value="InterPro"/>
</dbReference>
<dbReference type="PROSITE" id="PS51374">
    <property type="entry name" value="NDPK_LIKE"/>
    <property type="match status" value="1"/>
</dbReference>
<protein>
    <recommendedName>
        <fullName evidence="4 14">Nucleoside diphosphate kinase</fullName>
        <ecNumber evidence="3 14">2.7.4.6</ecNumber>
    </recommendedName>
</protein>
<dbReference type="GO" id="GO:0005524">
    <property type="term" value="F:ATP binding"/>
    <property type="evidence" value="ECO:0007669"/>
    <property type="project" value="UniProtKB-KW"/>
</dbReference>